<dbReference type="AlphaFoldDB" id="A0A9N7U7X5"/>
<evidence type="ECO:0000313" key="2">
    <source>
        <dbReference type="Proteomes" id="UP001153269"/>
    </source>
</evidence>
<proteinExistence type="predicted"/>
<accession>A0A9N7U7X5</accession>
<gene>
    <name evidence="1" type="ORF">PLEPLA_LOCUS12998</name>
</gene>
<dbReference type="EMBL" id="CADEAL010000779">
    <property type="protein sequence ID" value="CAB1425068.1"/>
    <property type="molecule type" value="Genomic_DNA"/>
</dbReference>
<dbReference type="Proteomes" id="UP001153269">
    <property type="component" value="Unassembled WGS sequence"/>
</dbReference>
<name>A0A9N7U7X5_PLEPL</name>
<comment type="caution">
    <text evidence="1">The sequence shown here is derived from an EMBL/GenBank/DDBJ whole genome shotgun (WGS) entry which is preliminary data.</text>
</comment>
<sequence>MMTLKILNLWWSSYTRDFHSEDLQDLHGNPLTHTHNTALQTGFTGVLTQRHPQPHSLHATTPGAET</sequence>
<reference evidence="1" key="1">
    <citation type="submission" date="2020-03" db="EMBL/GenBank/DDBJ databases">
        <authorList>
            <person name="Weist P."/>
        </authorList>
    </citation>
    <scope>NUCLEOTIDE SEQUENCE</scope>
</reference>
<protein>
    <submittedName>
        <fullName evidence="1">Uncharacterized protein</fullName>
    </submittedName>
</protein>
<evidence type="ECO:0000313" key="1">
    <source>
        <dbReference type="EMBL" id="CAB1425068.1"/>
    </source>
</evidence>
<organism evidence="1 2">
    <name type="scientific">Pleuronectes platessa</name>
    <name type="common">European plaice</name>
    <dbReference type="NCBI Taxonomy" id="8262"/>
    <lineage>
        <taxon>Eukaryota</taxon>
        <taxon>Metazoa</taxon>
        <taxon>Chordata</taxon>
        <taxon>Craniata</taxon>
        <taxon>Vertebrata</taxon>
        <taxon>Euteleostomi</taxon>
        <taxon>Actinopterygii</taxon>
        <taxon>Neopterygii</taxon>
        <taxon>Teleostei</taxon>
        <taxon>Neoteleostei</taxon>
        <taxon>Acanthomorphata</taxon>
        <taxon>Carangaria</taxon>
        <taxon>Pleuronectiformes</taxon>
        <taxon>Pleuronectoidei</taxon>
        <taxon>Pleuronectidae</taxon>
        <taxon>Pleuronectes</taxon>
    </lineage>
</organism>
<keyword evidence="2" id="KW-1185">Reference proteome</keyword>